<keyword evidence="8 11" id="KW-0472">Membrane</keyword>
<accession>A0AA95B9R9</accession>
<dbReference type="InterPro" id="IPR005804">
    <property type="entry name" value="FA_desaturase_dom"/>
</dbReference>
<proteinExistence type="evidence at transcript level"/>
<evidence type="ECO:0000256" key="1">
    <source>
        <dbReference type="ARBA" id="ARBA00004370"/>
    </source>
</evidence>
<feature type="transmembrane region" description="Helical" evidence="11">
    <location>
        <begin position="224"/>
        <end position="241"/>
    </location>
</feature>
<feature type="transmembrane region" description="Helical" evidence="11">
    <location>
        <begin position="253"/>
        <end position="273"/>
    </location>
</feature>
<feature type="transmembrane region" description="Helical" evidence="11">
    <location>
        <begin position="177"/>
        <end position="197"/>
    </location>
</feature>
<feature type="compositionally biased region" description="Basic and acidic residues" evidence="10">
    <location>
        <begin position="14"/>
        <end position="23"/>
    </location>
</feature>
<feature type="transmembrane region" description="Helical" evidence="11">
    <location>
        <begin position="85"/>
        <end position="104"/>
    </location>
</feature>
<feature type="domain" description="Fatty acid desaturase" evidence="12">
    <location>
        <begin position="86"/>
        <end position="346"/>
    </location>
</feature>
<keyword evidence="7" id="KW-0443">Lipid metabolism</keyword>
<evidence type="ECO:0000256" key="6">
    <source>
        <dbReference type="ARBA" id="ARBA00023002"/>
    </source>
</evidence>
<sequence>MGAGGRILVTPSSKKSEPDALKRGPCEKPPFTVRDLKKAIPQHCFKRSIPRSFSYLLTDIIVASCFYYVASNYFSLLPQPLSNYLAWPLYWICQGCVLTGVWVIGHECGHHAFSDYRWLDDTVGFISHSFLLVPYFSWKYSHRRHHSNNGNLDKDEAFVPKQKSAVQWYVKYFNNPLGRIVVLTFQFVLGWPLYVTFNVSGRPYEGFACHFFPNSPIFNDSERLQIYISDAGILAVCYGLYRYAASQGMASMIYHYGIPLLIVNFFLVLITYLQHTHPALPKYDSSEWDWIRGALVTIDRDYGILNKVFHHITDTHVAHHLFSTIPHYNATEATKAIKPILGDYYQFDGTPWYVAMYREAKECLYVEPDSEGEKKGVYWFNNKL</sequence>
<feature type="domain" description="Fatty acid desaturase N-terminal" evidence="13">
    <location>
        <begin position="25"/>
        <end position="63"/>
    </location>
</feature>
<evidence type="ECO:0000256" key="8">
    <source>
        <dbReference type="ARBA" id="ARBA00023136"/>
    </source>
</evidence>
<keyword evidence="9" id="KW-0275">Fatty acid biosynthesis</keyword>
<comment type="subcellular location">
    <subcellularLocation>
        <location evidence="1">Membrane</location>
    </subcellularLocation>
</comment>
<comment type="pathway">
    <text evidence="2">Lipid metabolism; polyunsaturated fatty acid biosynthesis.</text>
</comment>
<comment type="similarity">
    <text evidence="3">Belongs to the fatty acid desaturase type 1 family.</text>
</comment>
<dbReference type="CDD" id="cd03507">
    <property type="entry name" value="Delta12-FADS-like"/>
    <property type="match status" value="1"/>
</dbReference>
<evidence type="ECO:0000256" key="9">
    <source>
        <dbReference type="ARBA" id="ARBA00023160"/>
    </source>
</evidence>
<dbReference type="PANTHER" id="PTHR32100">
    <property type="entry name" value="OMEGA-6 FATTY ACID DESATURASE, CHLOROPLASTIC"/>
    <property type="match status" value="1"/>
</dbReference>
<evidence type="ECO:0000259" key="13">
    <source>
        <dbReference type="Pfam" id="PF11960"/>
    </source>
</evidence>
<keyword evidence="5" id="KW-0276">Fatty acid metabolism</keyword>
<evidence type="ECO:0000259" key="12">
    <source>
        <dbReference type="Pfam" id="PF00487"/>
    </source>
</evidence>
<organism evidence="14">
    <name type="scientific">Paysonia auriculata</name>
    <dbReference type="NCBI Taxonomy" id="1244076"/>
    <lineage>
        <taxon>Eukaryota</taxon>
        <taxon>Viridiplantae</taxon>
        <taxon>Streptophyta</taxon>
        <taxon>Embryophyta</taxon>
        <taxon>Tracheophyta</taxon>
        <taxon>Spermatophyta</taxon>
        <taxon>Magnoliopsida</taxon>
        <taxon>eudicotyledons</taxon>
        <taxon>Gunneridae</taxon>
        <taxon>Pentapetalae</taxon>
        <taxon>rosids</taxon>
        <taxon>malvids</taxon>
        <taxon>Brassicales</taxon>
        <taxon>Brassicaceae</taxon>
        <taxon>Physarieae</taxon>
        <taxon>Paysonia</taxon>
    </lineage>
</organism>
<evidence type="ECO:0000313" key="14">
    <source>
        <dbReference type="EMBL" id="UIX26569.1"/>
    </source>
</evidence>
<feature type="transmembrane region" description="Helical" evidence="11">
    <location>
        <begin position="53"/>
        <end position="70"/>
    </location>
</feature>
<dbReference type="InterPro" id="IPR012171">
    <property type="entry name" value="Fatty_acid_desaturase"/>
</dbReference>
<protein>
    <submittedName>
        <fullName evidence="14">Oleate 12-hydroxylase/desaturase</fullName>
    </submittedName>
</protein>
<feature type="region of interest" description="Disordered" evidence="10">
    <location>
        <begin position="1"/>
        <end position="23"/>
    </location>
</feature>
<keyword evidence="11" id="KW-1133">Transmembrane helix</keyword>
<evidence type="ECO:0000256" key="11">
    <source>
        <dbReference type="SAM" id="Phobius"/>
    </source>
</evidence>
<keyword evidence="6" id="KW-0560">Oxidoreductase</keyword>
<reference evidence="14" key="1">
    <citation type="submission" date="2020-05" db="EMBL/GenBank/DDBJ databases">
        <authorList>
            <person name="Hu H."/>
            <person name="Doust A.N."/>
        </authorList>
    </citation>
    <scope>NUCLEOTIDE SEQUENCE</scope>
    <source>
        <tissue evidence="14">Developing seed</tissue>
    </source>
</reference>
<dbReference type="GO" id="GO:0016717">
    <property type="term" value="F:oxidoreductase activity, acting on paired donors, with oxidation of a pair of donors resulting in the reduction of molecular oxygen to two molecules of water"/>
    <property type="evidence" value="ECO:0007669"/>
    <property type="project" value="InterPro"/>
</dbReference>
<keyword evidence="11" id="KW-0812">Transmembrane</keyword>
<dbReference type="Pfam" id="PF11960">
    <property type="entry name" value="DUF3474"/>
    <property type="match status" value="1"/>
</dbReference>
<reference evidence="14" key="2">
    <citation type="journal article" date="2022" name="Front. Plant Sci.">
        <title>Transcriptomic analysis of seed development in Paysonia auriculata (Brassicaceae) identifies genes involved in hydroxy fatty acid biosynthesis.</title>
        <authorList>
            <person name="Hu H."/>
            <person name="Swift A."/>
            <person name="Mauro-Herrera M."/>
            <person name="Borrone J."/>
            <person name="Borja G."/>
            <person name="Doust A.N."/>
        </authorList>
    </citation>
    <scope>NUCLEOTIDE SEQUENCE</scope>
    <source>
        <tissue evidence="14">Developing seed</tissue>
    </source>
</reference>
<dbReference type="Pfam" id="PF00487">
    <property type="entry name" value="FA_desaturase"/>
    <property type="match status" value="1"/>
</dbReference>
<name>A0AA95B9R9_9BRAS</name>
<evidence type="ECO:0000256" key="3">
    <source>
        <dbReference type="ARBA" id="ARBA00009295"/>
    </source>
</evidence>
<evidence type="ECO:0000256" key="2">
    <source>
        <dbReference type="ARBA" id="ARBA00005105"/>
    </source>
</evidence>
<dbReference type="AlphaFoldDB" id="A0AA95B9R9"/>
<dbReference type="GO" id="GO:0016020">
    <property type="term" value="C:membrane"/>
    <property type="evidence" value="ECO:0007669"/>
    <property type="project" value="UniProtKB-SubCell"/>
</dbReference>
<dbReference type="GO" id="GO:0006633">
    <property type="term" value="P:fatty acid biosynthetic process"/>
    <property type="evidence" value="ECO:0007669"/>
    <property type="project" value="UniProtKB-KW"/>
</dbReference>
<evidence type="ECO:0000256" key="5">
    <source>
        <dbReference type="ARBA" id="ARBA00022832"/>
    </source>
</evidence>
<dbReference type="EMBL" id="MT496774">
    <property type="protein sequence ID" value="UIX26569.1"/>
    <property type="molecule type" value="mRNA"/>
</dbReference>
<dbReference type="InterPro" id="IPR021863">
    <property type="entry name" value="FAS_N"/>
</dbReference>
<keyword evidence="4" id="KW-0444">Lipid biosynthesis</keyword>
<evidence type="ECO:0000256" key="7">
    <source>
        <dbReference type="ARBA" id="ARBA00023098"/>
    </source>
</evidence>
<evidence type="ECO:0000256" key="4">
    <source>
        <dbReference type="ARBA" id="ARBA00022516"/>
    </source>
</evidence>
<evidence type="ECO:0000256" key="10">
    <source>
        <dbReference type="SAM" id="MobiDB-lite"/>
    </source>
</evidence>